<evidence type="ECO:0000313" key="7">
    <source>
        <dbReference type="EMBL" id="EYU18217.1"/>
    </source>
</evidence>
<dbReference type="PROSITE" id="PS01359">
    <property type="entry name" value="ZF_PHD_1"/>
    <property type="match status" value="1"/>
</dbReference>
<dbReference type="GO" id="GO:0005634">
    <property type="term" value="C:nucleus"/>
    <property type="evidence" value="ECO:0000318"/>
    <property type="project" value="GO_Central"/>
</dbReference>
<dbReference type="AlphaFoldDB" id="A0A022PPH5"/>
<dbReference type="PROSITE" id="PS50016">
    <property type="entry name" value="ZF_PHD_2"/>
    <property type="match status" value="1"/>
</dbReference>
<sequence>MSQNNTPAFVYQRRGHYSNSNAVHAIETSTGSKPSDDGSHSAVTSFFDRTTEAVKSLISRCDTRATSSFSNDNCSSSKSNMVPSHSGECSSSNLVSERDICISIIRNQGLVGKVWTRQEQDSAENSGISKDYYTSKPCKVCERFDSTSNMLICDSCLYAFHMSCFNPCVTRVPVGEWLCGSCLNKKRKILNETSSGDSVNIRMELGSVEFMLRDKEPYMSSVRVGDEFQAIVPDWSGPVYNERSPSVDWLDEDLSDNISLQEWSSYTKPLKLSSIGNWLQCREFIQGSDEGTICGKWRRAPLFEVQNDDWECFCCVLWDPCHADCAAPQEVDTDEVMKQLKYMDMLRPQLRVDAKRRKLDCSKSV</sequence>
<evidence type="ECO:0008006" key="9">
    <source>
        <dbReference type="Google" id="ProtNLM"/>
    </source>
</evidence>
<dbReference type="PANTHER" id="PTHR46510">
    <property type="entry name" value="BROMODOMAIN ADJACENT TO ZINC FINGER DOMAIN PROTEIN 1A"/>
    <property type="match status" value="1"/>
</dbReference>
<name>A0A022PPH5_ERYGU</name>
<dbReference type="SMART" id="SM00249">
    <property type="entry name" value="PHD"/>
    <property type="match status" value="1"/>
</dbReference>
<gene>
    <name evidence="7" type="ORF">MIMGU_mgv1a022369mg</name>
</gene>
<dbReference type="Pfam" id="PF00628">
    <property type="entry name" value="PHD"/>
    <property type="match status" value="1"/>
</dbReference>
<dbReference type="PANTHER" id="PTHR46510:SF1">
    <property type="entry name" value="BROMODOMAIN ADJACENT TO ZINC FINGER DOMAIN PROTEIN 1A"/>
    <property type="match status" value="1"/>
</dbReference>
<dbReference type="InterPro" id="IPR001965">
    <property type="entry name" value="Znf_PHD"/>
</dbReference>
<dbReference type="GO" id="GO:0003712">
    <property type="term" value="F:transcription coregulator activity"/>
    <property type="evidence" value="ECO:0000318"/>
    <property type="project" value="GO_Central"/>
</dbReference>
<dbReference type="KEGG" id="egt:105949923"/>
<dbReference type="GO" id="GO:0000785">
    <property type="term" value="C:chromatin"/>
    <property type="evidence" value="ECO:0000318"/>
    <property type="project" value="GO_Central"/>
</dbReference>
<evidence type="ECO:0000256" key="2">
    <source>
        <dbReference type="ARBA" id="ARBA00022771"/>
    </source>
</evidence>
<evidence type="ECO:0000256" key="4">
    <source>
        <dbReference type="PROSITE-ProRule" id="PRU00146"/>
    </source>
</evidence>
<organism evidence="7 8">
    <name type="scientific">Erythranthe guttata</name>
    <name type="common">Yellow monkey flower</name>
    <name type="synonym">Mimulus guttatus</name>
    <dbReference type="NCBI Taxonomy" id="4155"/>
    <lineage>
        <taxon>Eukaryota</taxon>
        <taxon>Viridiplantae</taxon>
        <taxon>Streptophyta</taxon>
        <taxon>Embryophyta</taxon>
        <taxon>Tracheophyta</taxon>
        <taxon>Spermatophyta</taxon>
        <taxon>Magnoliopsida</taxon>
        <taxon>eudicotyledons</taxon>
        <taxon>Gunneridae</taxon>
        <taxon>Pentapetalae</taxon>
        <taxon>asterids</taxon>
        <taxon>lamiids</taxon>
        <taxon>Lamiales</taxon>
        <taxon>Phrymaceae</taxon>
        <taxon>Erythranthe</taxon>
    </lineage>
</organism>
<dbReference type="eggNOG" id="ENOG502QR8P">
    <property type="taxonomic scope" value="Eukaryota"/>
</dbReference>
<feature type="domain" description="PHD-type" evidence="5">
    <location>
        <begin position="135"/>
        <end position="185"/>
    </location>
</feature>
<proteinExistence type="predicted"/>
<dbReference type="GO" id="GO:0004402">
    <property type="term" value="F:histone acetyltransferase activity"/>
    <property type="evidence" value="ECO:0000318"/>
    <property type="project" value="GO_Central"/>
</dbReference>
<keyword evidence="2 4" id="KW-0863">Zinc-finger</keyword>
<dbReference type="InterPro" id="IPR019786">
    <property type="entry name" value="Zinc_finger_PHD-type_CS"/>
</dbReference>
<dbReference type="SUPFAM" id="SSF57903">
    <property type="entry name" value="FYVE/PHD zinc finger"/>
    <property type="match status" value="1"/>
</dbReference>
<evidence type="ECO:0000256" key="3">
    <source>
        <dbReference type="ARBA" id="ARBA00022833"/>
    </source>
</evidence>
<dbReference type="InterPro" id="IPR019787">
    <property type="entry name" value="Znf_PHD-finger"/>
</dbReference>
<dbReference type="InterPro" id="IPR013083">
    <property type="entry name" value="Znf_RING/FYVE/PHD"/>
</dbReference>
<dbReference type="FunFam" id="3.30.40.100:FF:000005">
    <property type="entry name" value="uncharacterized protein LOC106759733 isoform X4"/>
    <property type="match status" value="1"/>
</dbReference>
<dbReference type="Gene3D" id="3.30.40.10">
    <property type="entry name" value="Zinc/RING finger domain, C3HC4 (zinc finger)"/>
    <property type="match status" value="1"/>
</dbReference>
<protein>
    <recommendedName>
        <fullName evidence="9">PHD-type domain-containing protein</fullName>
    </recommendedName>
</protein>
<dbReference type="InterPro" id="IPR047171">
    <property type="entry name" value="BAZ1A"/>
</dbReference>
<dbReference type="GO" id="GO:0003682">
    <property type="term" value="F:chromatin binding"/>
    <property type="evidence" value="ECO:0000318"/>
    <property type="project" value="GO_Central"/>
</dbReference>
<evidence type="ECO:0000256" key="1">
    <source>
        <dbReference type="ARBA" id="ARBA00022723"/>
    </source>
</evidence>
<evidence type="ECO:0000259" key="5">
    <source>
        <dbReference type="PROSITE" id="PS50016"/>
    </source>
</evidence>
<keyword evidence="8" id="KW-1185">Reference proteome</keyword>
<evidence type="ECO:0000313" key="8">
    <source>
        <dbReference type="Proteomes" id="UP000030748"/>
    </source>
</evidence>
<dbReference type="InterPro" id="IPR011124">
    <property type="entry name" value="Znf_CW"/>
</dbReference>
<dbReference type="GO" id="GO:0008270">
    <property type="term" value="F:zinc ion binding"/>
    <property type="evidence" value="ECO:0007669"/>
    <property type="project" value="UniProtKB-KW"/>
</dbReference>
<dbReference type="PhylomeDB" id="A0A022PPH5"/>
<dbReference type="OMA" id="QNCTTSE"/>
<keyword evidence="1" id="KW-0479">Metal-binding</keyword>
<dbReference type="EMBL" id="KI632337">
    <property type="protein sequence ID" value="EYU18217.1"/>
    <property type="molecule type" value="Genomic_DNA"/>
</dbReference>
<dbReference type="GO" id="GO:0006357">
    <property type="term" value="P:regulation of transcription by RNA polymerase II"/>
    <property type="evidence" value="ECO:0000318"/>
    <property type="project" value="GO_Central"/>
</dbReference>
<accession>A0A022PPH5</accession>
<dbReference type="OrthoDB" id="787137at2759"/>
<feature type="domain" description="CW-type" evidence="6">
    <location>
        <begin position="272"/>
        <end position="333"/>
    </location>
</feature>
<evidence type="ECO:0000259" key="6">
    <source>
        <dbReference type="PROSITE" id="PS51050"/>
    </source>
</evidence>
<keyword evidence="3" id="KW-0862">Zinc</keyword>
<reference evidence="7 8" key="1">
    <citation type="journal article" date="2013" name="Proc. Natl. Acad. Sci. U.S.A.">
        <title>Fine-scale variation in meiotic recombination in Mimulus inferred from population shotgun sequencing.</title>
        <authorList>
            <person name="Hellsten U."/>
            <person name="Wright K.M."/>
            <person name="Jenkins J."/>
            <person name="Shu S."/>
            <person name="Yuan Y."/>
            <person name="Wessler S.R."/>
            <person name="Schmutz J."/>
            <person name="Willis J.H."/>
            <person name="Rokhsar D.S."/>
        </authorList>
    </citation>
    <scope>NUCLEOTIDE SEQUENCE [LARGE SCALE GENOMIC DNA]</scope>
    <source>
        <strain evidence="8">cv. DUN x IM62</strain>
    </source>
</reference>
<dbReference type="InterPro" id="IPR011011">
    <property type="entry name" value="Znf_FYVE_PHD"/>
</dbReference>
<dbReference type="Proteomes" id="UP000030748">
    <property type="component" value="Unassembled WGS sequence"/>
</dbReference>
<dbReference type="PROSITE" id="PS51050">
    <property type="entry name" value="ZF_CW"/>
    <property type="match status" value="1"/>
</dbReference>
<dbReference type="Gene3D" id="3.30.40.100">
    <property type="match status" value="1"/>
</dbReference>